<name>A0A8C5SY53_LATLA</name>
<reference evidence="2" key="2">
    <citation type="submission" date="2025-09" db="UniProtKB">
        <authorList>
            <consortium name="Ensembl"/>
        </authorList>
    </citation>
    <scope>IDENTIFICATION</scope>
</reference>
<evidence type="ECO:0000313" key="2">
    <source>
        <dbReference type="Ensembl" id="ENSLLTP00000024123.1"/>
    </source>
</evidence>
<proteinExistence type="predicted"/>
<sequence length="132" mass="15119">RYLPRFLLPSFAASFAFPQVQTRRNQSNFRGRRKRGSKTSSLSGSWHLGKEICCLNVGVARFYSVDPERKFSVCLILNLKLWLHALERGVTGCVCASEGWLIPQSTEIIHSPFSKQVRQLCLFWGIWPLGLY</sequence>
<organism evidence="2 3">
    <name type="scientific">Laticauda laticaudata</name>
    <name type="common">Blue-ringed sea krait</name>
    <name type="synonym">Blue-lipped sea krait</name>
    <dbReference type="NCBI Taxonomy" id="8630"/>
    <lineage>
        <taxon>Eukaryota</taxon>
        <taxon>Metazoa</taxon>
        <taxon>Chordata</taxon>
        <taxon>Craniata</taxon>
        <taxon>Vertebrata</taxon>
        <taxon>Euteleostomi</taxon>
        <taxon>Lepidosauria</taxon>
        <taxon>Squamata</taxon>
        <taxon>Bifurcata</taxon>
        <taxon>Unidentata</taxon>
        <taxon>Episquamata</taxon>
        <taxon>Toxicofera</taxon>
        <taxon>Serpentes</taxon>
        <taxon>Colubroidea</taxon>
        <taxon>Elapidae</taxon>
        <taxon>Laticaudinae</taxon>
        <taxon>Laticauda</taxon>
    </lineage>
</organism>
<accession>A0A8C5SY53</accession>
<feature type="region of interest" description="Disordered" evidence="1">
    <location>
        <begin position="24"/>
        <end position="43"/>
    </location>
</feature>
<protein>
    <submittedName>
        <fullName evidence="2">Uncharacterized protein</fullName>
    </submittedName>
</protein>
<evidence type="ECO:0000313" key="3">
    <source>
        <dbReference type="Proteomes" id="UP000694406"/>
    </source>
</evidence>
<dbReference type="AlphaFoldDB" id="A0A8C5SY53"/>
<evidence type="ECO:0000256" key="1">
    <source>
        <dbReference type="SAM" id="MobiDB-lite"/>
    </source>
</evidence>
<reference evidence="2" key="1">
    <citation type="submission" date="2025-08" db="UniProtKB">
        <authorList>
            <consortium name="Ensembl"/>
        </authorList>
    </citation>
    <scope>IDENTIFICATION</scope>
</reference>
<dbReference type="Proteomes" id="UP000694406">
    <property type="component" value="Unplaced"/>
</dbReference>
<dbReference type="Ensembl" id="ENSLLTT00000024994.1">
    <property type="protein sequence ID" value="ENSLLTP00000024123.1"/>
    <property type="gene ID" value="ENSLLTG00000017751.1"/>
</dbReference>
<keyword evidence="3" id="KW-1185">Reference proteome</keyword>